<keyword evidence="4" id="KW-0813">Transport</keyword>
<evidence type="ECO:0000256" key="7">
    <source>
        <dbReference type="ARBA" id="ARBA00022989"/>
    </source>
</evidence>
<comment type="subcellular location">
    <subcellularLocation>
        <location evidence="1">Host endoplasmic reticulum membrane</location>
    </subcellularLocation>
</comment>
<keyword evidence="8" id="KW-0916">Viral movement protein</keyword>
<accession>A0A482CD34</accession>
<evidence type="ECO:0000256" key="4">
    <source>
        <dbReference type="ARBA" id="ARBA00022448"/>
    </source>
</evidence>
<evidence type="ECO:0000256" key="5">
    <source>
        <dbReference type="ARBA" id="ARBA00022692"/>
    </source>
</evidence>
<evidence type="ECO:0000256" key="6">
    <source>
        <dbReference type="ARBA" id="ARBA00022870"/>
    </source>
</evidence>
<evidence type="ECO:0000256" key="2">
    <source>
        <dbReference type="ARBA" id="ARBA00010355"/>
    </source>
</evidence>
<keyword evidence="9" id="KW-0472">Membrane</keyword>
<dbReference type="GO" id="GO:0044167">
    <property type="term" value="C:host cell endoplasmic reticulum membrane"/>
    <property type="evidence" value="ECO:0007669"/>
    <property type="project" value="UniProtKB-SubCell"/>
</dbReference>
<sequence>MIVHALIGLCAFCVVLFIITQNQSDCIVLITGESVRVQGCRIDKEFGDAVSKLQPFEFNSFRS</sequence>
<dbReference type="GO" id="GO:0046740">
    <property type="term" value="P:transport of virus in host, cell to cell"/>
    <property type="evidence" value="ECO:0007669"/>
    <property type="project" value="UniProtKB-KW"/>
</dbReference>
<evidence type="ECO:0000256" key="12">
    <source>
        <dbReference type="ARBA" id="ARBA00030266"/>
    </source>
</evidence>
<evidence type="ECO:0000256" key="10">
    <source>
        <dbReference type="ARBA" id="ARBA00023184"/>
    </source>
</evidence>
<dbReference type="EMBL" id="MH558035">
    <property type="protein sequence ID" value="QBL75479.1"/>
    <property type="molecule type" value="Genomic_RNA"/>
</dbReference>
<dbReference type="Pfam" id="PF02495">
    <property type="entry name" value="TGBp3"/>
    <property type="match status" value="1"/>
</dbReference>
<evidence type="ECO:0000256" key="1">
    <source>
        <dbReference type="ARBA" id="ARBA00004625"/>
    </source>
</evidence>
<organism evidence="14">
    <name type="scientific">Potato virus M</name>
    <dbReference type="NCBI Taxonomy" id="12167"/>
    <lineage>
        <taxon>Viruses</taxon>
        <taxon>Riboviria</taxon>
        <taxon>Orthornavirae</taxon>
        <taxon>Kitrinoviricota</taxon>
        <taxon>Alsuviricetes</taxon>
        <taxon>Tymovirales</taxon>
        <taxon>Betaflexiviridae</taxon>
        <taxon>Quinvirinae</taxon>
        <taxon>Carlavirus</taxon>
        <taxon>Carlavirus misolani</taxon>
    </lineage>
</organism>
<evidence type="ECO:0000256" key="11">
    <source>
        <dbReference type="ARBA" id="ARBA00025270"/>
    </source>
</evidence>
<evidence type="ECO:0000256" key="9">
    <source>
        <dbReference type="ARBA" id="ARBA00023136"/>
    </source>
</evidence>
<evidence type="ECO:0000256" key="8">
    <source>
        <dbReference type="ARBA" id="ARBA00023031"/>
    </source>
</evidence>
<keyword evidence="5" id="KW-0812">Transmembrane</keyword>
<name>A0A482CD34_9VIRU</name>
<evidence type="ECO:0000313" key="14">
    <source>
        <dbReference type="EMBL" id="QBL75479.1"/>
    </source>
</evidence>
<reference evidence="14" key="1">
    <citation type="journal article" date="2019" name="Plant Prot. Sci.">
        <title>High-throughput sequencing of Potato virus M from tomato in Slovakia reveals a divergent variant of the virus.</title>
        <authorList>
            <person name="Glasa M."/>
            <person name="Soltys K."/>
            <person name="Predajna L."/>
            <person name="Sihelska N."/>
            <person name="Budis J."/>
            <person name="Mrkvova M."/>
            <person name="Kraic J."/>
            <person name="Mihalik D."/>
            <person name="Ruiz-Garcia A.B."/>
        </authorList>
    </citation>
    <scope>NUCLEOTIDE SEQUENCE</scope>
    <source>
        <strain evidence="14">T20</strain>
    </source>
</reference>
<dbReference type="InterPro" id="IPR003411">
    <property type="entry name" value="TGBp3"/>
</dbReference>
<comment type="function">
    <text evidence="11">Plays a role in viral cell-to-cell propagation, by facilitating genome transport to neighboring plant cells through plasmosdesmata. May induce the formation of granular vesicles derived from the Endoplasmic reticulum, which align on actin filaments.</text>
</comment>
<evidence type="ECO:0000256" key="13">
    <source>
        <dbReference type="ARBA" id="ARBA00033148"/>
    </source>
</evidence>
<keyword evidence="7" id="KW-1133">Transmembrane helix</keyword>
<comment type="similarity">
    <text evidence="2">Belongs to the Tymovirales TGBp3 protein family.</text>
</comment>
<proteinExistence type="inferred from homology"/>
<evidence type="ECO:0000256" key="3">
    <source>
        <dbReference type="ARBA" id="ARBA00013812"/>
    </source>
</evidence>
<keyword evidence="6" id="KW-1043">Host membrane</keyword>
<keyword evidence="10" id="KW-1038">Host endoplasmic reticulum</keyword>
<protein>
    <recommendedName>
        <fullName evidence="3">Movement protein TGBp3</fullName>
    </recommendedName>
    <alternativeName>
        <fullName evidence="12">7 kDa protein</fullName>
    </alternativeName>
    <alternativeName>
        <fullName evidence="13">Triple gene block 3 protein</fullName>
    </alternativeName>
</protein>